<dbReference type="InterPro" id="IPR024906">
    <property type="entry name" value="Eno_Rdtase_FAD-bd_dom"/>
</dbReference>
<dbReference type="NCBIfam" id="NF010177">
    <property type="entry name" value="PRK13656.1"/>
    <property type="match status" value="1"/>
</dbReference>
<comment type="function">
    <text evidence="11">Involved in the final reduction of the elongation cycle of fatty acid synthesis (FAS II). Catalyzes the reduction of a carbon-carbon double bond in an enoyl moiety that is covalently linked to an acyl carrier protein (ACP).</text>
</comment>
<reference evidence="15 16" key="1">
    <citation type="submission" date="2018-06" db="EMBL/GenBank/DDBJ databases">
        <title>Genomic Encyclopedia of Type Strains, Phase IV (KMG-IV): sequencing the most valuable type-strain genomes for metagenomic binning, comparative biology and taxonomic classification.</title>
        <authorList>
            <person name="Goeker M."/>
        </authorList>
    </citation>
    <scope>NUCLEOTIDE SEQUENCE [LARGE SCALE GENOMIC DNA]</scope>
    <source>
        <strain evidence="15 16">DSM 24032</strain>
    </source>
</reference>
<evidence type="ECO:0000256" key="4">
    <source>
        <dbReference type="ARBA" id="ARBA00023002"/>
    </source>
</evidence>
<dbReference type="Proteomes" id="UP000253083">
    <property type="component" value="Unassembled WGS sequence"/>
</dbReference>
<dbReference type="FunFam" id="3.40.50.720:FF:000221">
    <property type="entry name" value="Enoyl-[acyl-carrier-protein] reductase [NADH]"/>
    <property type="match status" value="1"/>
</dbReference>
<evidence type="ECO:0000256" key="11">
    <source>
        <dbReference type="HAMAP-Rule" id="MF_01838"/>
    </source>
</evidence>
<dbReference type="InterPro" id="IPR010758">
    <property type="entry name" value="Trans-2-enoyl-CoA_reductase"/>
</dbReference>
<keyword evidence="16" id="KW-1185">Reference proteome</keyword>
<dbReference type="InParanoid" id="A0A395JNM3"/>
<gene>
    <name evidence="11" type="primary">fabV</name>
    <name evidence="15" type="ORF">DFR28_102818</name>
</gene>
<feature type="binding site" evidence="11">
    <location>
        <position position="246"/>
    </location>
    <ligand>
        <name>NAD(+)</name>
        <dbReference type="ChEBI" id="CHEBI:57540"/>
    </ligand>
</feature>
<feature type="active site" description="Proton donor" evidence="11">
    <location>
        <position position="237"/>
    </location>
</feature>
<dbReference type="HAMAP" id="MF_01838">
    <property type="entry name" value="FabV_reductase"/>
    <property type="match status" value="1"/>
</dbReference>
<evidence type="ECO:0000256" key="5">
    <source>
        <dbReference type="ARBA" id="ARBA00023027"/>
    </source>
</evidence>
<dbReference type="GO" id="GO:0050343">
    <property type="term" value="F:trans-2-enoyl-CoA reductase (NADH) activity"/>
    <property type="evidence" value="ECO:0007669"/>
    <property type="project" value="UniProtKB-EC"/>
</dbReference>
<keyword evidence="6 11" id="KW-0443">Lipid metabolism</keyword>
<feature type="binding site" evidence="11">
    <location>
        <begin position="113"/>
        <end position="114"/>
    </location>
    <ligand>
        <name>NAD(+)</name>
        <dbReference type="ChEBI" id="CHEBI:57540"/>
    </ligand>
</feature>
<feature type="domain" description="Trans-2-enoyl-CoA reductase-like NAD(P)H binding" evidence="14">
    <location>
        <begin position="2"/>
        <end position="82"/>
    </location>
</feature>
<keyword evidence="3 11" id="KW-0276">Fatty acid metabolism</keyword>
<accession>A0A395JNM3</accession>
<evidence type="ECO:0000256" key="8">
    <source>
        <dbReference type="ARBA" id="ARBA00048302"/>
    </source>
</evidence>
<dbReference type="Pfam" id="PF07055">
    <property type="entry name" value="Eno-Rase_FAD_bd"/>
    <property type="match status" value="1"/>
</dbReference>
<comment type="pathway">
    <text evidence="11">Lipid metabolism; fatty acid biosynthesis.</text>
</comment>
<evidence type="ECO:0000259" key="12">
    <source>
        <dbReference type="Pfam" id="PF07055"/>
    </source>
</evidence>
<dbReference type="EC" id="1.3.1.9" evidence="11"/>
<feature type="domain" description="Trans-2-enoyl-CoA reductase catalytic" evidence="13">
    <location>
        <begin position="84"/>
        <end position="316"/>
    </location>
</feature>
<evidence type="ECO:0000256" key="6">
    <source>
        <dbReference type="ARBA" id="ARBA00023098"/>
    </source>
</evidence>
<dbReference type="GO" id="GO:0004318">
    <property type="term" value="F:enoyl-[acyl-carrier-protein] reductase (NADH) activity"/>
    <property type="evidence" value="ECO:0007669"/>
    <property type="project" value="UniProtKB-UniRule"/>
</dbReference>
<feature type="binding site" evidence="11">
    <location>
        <begin position="76"/>
        <end position="77"/>
    </location>
    <ligand>
        <name>NAD(+)</name>
        <dbReference type="ChEBI" id="CHEBI:57540"/>
    </ligand>
</feature>
<dbReference type="UniPathway" id="UPA00094"/>
<dbReference type="InterPro" id="IPR050048">
    <property type="entry name" value="FabV-like_NADH_b"/>
</dbReference>
<feature type="binding site" evidence="11">
    <location>
        <position position="227"/>
    </location>
    <ligand>
        <name>substrate</name>
    </ligand>
</feature>
<evidence type="ECO:0000256" key="1">
    <source>
        <dbReference type="ARBA" id="ARBA00011245"/>
    </source>
</evidence>
<evidence type="ECO:0000256" key="2">
    <source>
        <dbReference type="ARBA" id="ARBA00022516"/>
    </source>
</evidence>
<evidence type="ECO:0000259" key="13">
    <source>
        <dbReference type="Pfam" id="PF12241"/>
    </source>
</evidence>
<dbReference type="PANTHER" id="PTHR37480">
    <property type="entry name" value="ENOYL-[ACYL-CARRIER-PROTEIN] REDUCTASE [NADH]"/>
    <property type="match status" value="1"/>
</dbReference>
<comment type="catalytic activity">
    <reaction evidence="9 11">
        <text>a 2,3-saturated acyl-[ACP] + NAD(+) = a (2E)-enoyl-[ACP] + NADH + H(+)</text>
        <dbReference type="Rhea" id="RHEA:10240"/>
        <dbReference type="Rhea" id="RHEA-COMP:9925"/>
        <dbReference type="Rhea" id="RHEA-COMP:9926"/>
        <dbReference type="ChEBI" id="CHEBI:15378"/>
        <dbReference type="ChEBI" id="CHEBI:57540"/>
        <dbReference type="ChEBI" id="CHEBI:57945"/>
        <dbReference type="ChEBI" id="CHEBI:78784"/>
        <dbReference type="ChEBI" id="CHEBI:78785"/>
        <dbReference type="EC" id="1.3.1.9"/>
    </reaction>
</comment>
<feature type="domain" description="Enoyl reductase FAD binding" evidence="12">
    <location>
        <begin position="322"/>
        <end position="385"/>
    </location>
</feature>
<feature type="binding site" evidence="11">
    <location>
        <begin position="141"/>
        <end position="142"/>
    </location>
    <ligand>
        <name>NAD(+)</name>
        <dbReference type="ChEBI" id="CHEBI:57540"/>
    </ligand>
</feature>
<dbReference type="OrthoDB" id="9802260at2"/>
<dbReference type="RefSeq" id="WP_113954167.1">
    <property type="nucleotide sequence ID" value="NZ_QNRT01000002.1"/>
</dbReference>
<name>A0A395JNM3_9GAMM</name>
<dbReference type="Gene3D" id="3.40.50.720">
    <property type="entry name" value="NAD(P)-binding Rossmann-like Domain"/>
    <property type="match status" value="1"/>
</dbReference>
<proteinExistence type="inferred from homology"/>
<feature type="site" description="Plays an important role in discriminating NADH against NADPH" evidence="11">
    <location>
        <position position="77"/>
    </location>
</feature>
<evidence type="ECO:0000313" key="15">
    <source>
        <dbReference type="EMBL" id="RBP51397.1"/>
    </source>
</evidence>
<dbReference type="Pfam" id="PF12241">
    <property type="entry name" value="Enoyl_reductase"/>
    <property type="match status" value="1"/>
</dbReference>
<dbReference type="GO" id="GO:0051287">
    <property type="term" value="F:NAD binding"/>
    <property type="evidence" value="ECO:0007669"/>
    <property type="project" value="UniProtKB-UniRule"/>
</dbReference>
<evidence type="ECO:0000256" key="3">
    <source>
        <dbReference type="ARBA" id="ARBA00022832"/>
    </source>
</evidence>
<evidence type="ECO:0000256" key="9">
    <source>
        <dbReference type="ARBA" id="ARBA00048572"/>
    </source>
</evidence>
<dbReference type="EMBL" id="QNRT01000002">
    <property type="protein sequence ID" value="RBP51397.1"/>
    <property type="molecule type" value="Genomic_DNA"/>
</dbReference>
<comment type="similarity">
    <text evidence="10 11">Belongs to the TER reductase family.</text>
</comment>
<protein>
    <recommendedName>
        <fullName evidence="11">Enoyl-[acyl-carrier-protein] reductase [NADH]</fullName>
        <shortName evidence="11">ENR</shortName>
        <ecNumber evidence="11">1.3.1.9</ecNumber>
    </recommendedName>
</protein>
<feature type="binding site" evidence="11">
    <location>
        <begin position="272"/>
        <end position="274"/>
    </location>
    <ligand>
        <name>NAD(+)</name>
        <dbReference type="ChEBI" id="CHEBI:57540"/>
    </ligand>
</feature>
<evidence type="ECO:0000313" key="16">
    <source>
        <dbReference type="Proteomes" id="UP000253083"/>
    </source>
</evidence>
<dbReference type="PANTHER" id="PTHR37480:SF1">
    <property type="entry name" value="ENOYL-[ACYL-CARRIER-PROTEIN] REDUCTASE [NADH]"/>
    <property type="match status" value="1"/>
</dbReference>
<dbReference type="AlphaFoldDB" id="A0A395JNM3"/>
<evidence type="ECO:0000256" key="7">
    <source>
        <dbReference type="ARBA" id="ARBA00023160"/>
    </source>
</evidence>
<dbReference type="InterPro" id="IPR024910">
    <property type="entry name" value="Enoyl-CoA_Rdtase_cat_dom"/>
</dbReference>
<keyword evidence="5 11" id="KW-0520">NAD</keyword>
<comment type="catalytic activity">
    <reaction evidence="8">
        <text>a 2,3-saturated acyl-CoA + NAD(+) = a (2E)-enoyl-CoA + NADH + H(+)</text>
        <dbReference type="Rhea" id="RHEA:18177"/>
        <dbReference type="ChEBI" id="CHEBI:15378"/>
        <dbReference type="ChEBI" id="CHEBI:57540"/>
        <dbReference type="ChEBI" id="CHEBI:57945"/>
        <dbReference type="ChEBI" id="CHEBI:58856"/>
        <dbReference type="ChEBI" id="CHEBI:65111"/>
        <dbReference type="EC" id="1.3.1.44"/>
    </reaction>
</comment>
<comment type="caution">
    <text evidence="15">The sequence shown here is derived from an EMBL/GenBank/DDBJ whole genome shotgun (WGS) entry which is preliminary data.</text>
</comment>
<feature type="binding site" evidence="11">
    <location>
        <begin position="50"/>
        <end position="55"/>
    </location>
    <ligand>
        <name>NAD(+)</name>
        <dbReference type="ChEBI" id="CHEBI:57540"/>
    </ligand>
</feature>
<keyword evidence="4 11" id="KW-0560">Oxidoreductase</keyword>
<evidence type="ECO:0000259" key="14">
    <source>
        <dbReference type="Pfam" id="PF12242"/>
    </source>
</evidence>
<keyword evidence="7 11" id="KW-0275">Fatty acid biosynthesis</keyword>
<evidence type="ECO:0000256" key="10">
    <source>
        <dbReference type="ARBA" id="ARBA00060887"/>
    </source>
</evidence>
<dbReference type="Pfam" id="PF12242">
    <property type="entry name" value="Eno-Rase_NADH_b"/>
    <property type="match status" value="1"/>
</dbReference>
<dbReference type="GO" id="GO:0006633">
    <property type="term" value="P:fatty acid biosynthetic process"/>
    <property type="evidence" value="ECO:0007669"/>
    <property type="project" value="UniProtKB-UniRule"/>
</dbReference>
<dbReference type="NCBIfam" id="NF043048">
    <property type="entry name" value="EnoyACPredFabV"/>
    <property type="match status" value="1"/>
</dbReference>
<keyword evidence="2 11" id="KW-0444">Lipid biosynthesis</keyword>
<sequence>MIIQPKVRGFICTNAHPVGCAENVAQQIEYIKSQAPASTDGAPKNVLIIGASTGYGLASRITAAYGYGAKTLGLFFEKPPTEKRTGSAGYYNSAAFEAQAAADGLYAKSINGDAFSMEAKQQAIDAIKADMGKIDLVVYSLASPRRTDPISGETFMSTLKPIGESYTAKNLNTDSQVVGEVTVEPASEEEIANTIKVMGGEDWSLWIHALHDAGVLADNADTVAYTYIGEKLTKPIYGHATIGKAKEHLDVTAAELNAALPVQANVSVLKAVVTQASSAIPVMPLYLSILFKEMKAEGTHEGCIEQLDRLFKECIYSSSPRLDSDNRYRVDELELTPEMQARVEAIWPRVDTENLNELTDFAGYKAEFLRLFGFGIDGVDYDADVSPIVEANFL</sequence>
<comment type="subunit">
    <text evidence="1 11">Monomer.</text>
</comment>
<organism evidence="15 16">
    <name type="scientific">Arenicella xantha</name>
    <dbReference type="NCBI Taxonomy" id="644221"/>
    <lineage>
        <taxon>Bacteria</taxon>
        <taxon>Pseudomonadati</taxon>
        <taxon>Pseudomonadota</taxon>
        <taxon>Gammaproteobacteria</taxon>
        <taxon>Arenicellales</taxon>
        <taxon>Arenicellaceae</taxon>
        <taxon>Arenicella</taxon>
    </lineage>
</organism>